<dbReference type="AlphaFoldDB" id="A0AAD9L6B1"/>
<reference evidence="1" key="1">
    <citation type="journal article" date="2023" name="Mol. Biol. Evol.">
        <title>Third-Generation Sequencing Reveals the Adaptive Role of the Epigenome in Three Deep-Sea Polychaetes.</title>
        <authorList>
            <person name="Perez M."/>
            <person name="Aroh O."/>
            <person name="Sun Y."/>
            <person name="Lan Y."/>
            <person name="Juniper S.K."/>
            <person name="Young C.R."/>
            <person name="Angers B."/>
            <person name="Qian P.Y."/>
        </authorList>
    </citation>
    <scope>NUCLEOTIDE SEQUENCE</scope>
    <source>
        <strain evidence="1">R07B-5</strain>
    </source>
</reference>
<accession>A0AAD9L6B1</accession>
<gene>
    <name evidence="1" type="ORF">NP493_308g03008</name>
</gene>
<evidence type="ECO:0000313" key="2">
    <source>
        <dbReference type="Proteomes" id="UP001209878"/>
    </source>
</evidence>
<protein>
    <submittedName>
        <fullName evidence="1">Uncharacterized protein</fullName>
    </submittedName>
</protein>
<organism evidence="1 2">
    <name type="scientific">Ridgeia piscesae</name>
    <name type="common">Tubeworm</name>
    <dbReference type="NCBI Taxonomy" id="27915"/>
    <lineage>
        <taxon>Eukaryota</taxon>
        <taxon>Metazoa</taxon>
        <taxon>Spiralia</taxon>
        <taxon>Lophotrochozoa</taxon>
        <taxon>Annelida</taxon>
        <taxon>Polychaeta</taxon>
        <taxon>Sedentaria</taxon>
        <taxon>Canalipalpata</taxon>
        <taxon>Sabellida</taxon>
        <taxon>Siboglinidae</taxon>
        <taxon>Ridgeia</taxon>
    </lineage>
</organism>
<sequence length="136" mass="15011">MTFNLTGSGEIRRIFYPEDEDPVSLTLKQIILGTLSSKLVVSDSHNAARSRWAYRVNETGHEGLPKMGGTSTSLLMFVRATPINARNYDDAELRNGTKNGTLKVEPIPTKKVSLSELQKEINGNMSCIVEARKTGE</sequence>
<comment type="caution">
    <text evidence="1">The sequence shown here is derived from an EMBL/GenBank/DDBJ whole genome shotgun (WGS) entry which is preliminary data.</text>
</comment>
<name>A0AAD9L6B1_RIDPI</name>
<proteinExistence type="predicted"/>
<dbReference type="EMBL" id="JAODUO010000308">
    <property type="protein sequence ID" value="KAK2183527.1"/>
    <property type="molecule type" value="Genomic_DNA"/>
</dbReference>
<dbReference type="Proteomes" id="UP001209878">
    <property type="component" value="Unassembled WGS sequence"/>
</dbReference>
<keyword evidence="2" id="KW-1185">Reference proteome</keyword>
<evidence type="ECO:0000313" key="1">
    <source>
        <dbReference type="EMBL" id="KAK2183527.1"/>
    </source>
</evidence>